<feature type="compositionally biased region" description="Basic and acidic residues" evidence="15">
    <location>
        <begin position="906"/>
        <end position="920"/>
    </location>
</feature>
<evidence type="ECO:0000256" key="12">
    <source>
        <dbReference type="ARBA" id="ARBA00023187"/>
    </source>
</evidence>
<dbReference type="InterPro" id="IPR023780">
    <property type="entry name" value="Chromo_domain"/>
</dbReference>
<dbReference type="InterPro" id="IPR014001">
    <property type="entry name" value="Helicase_ATP-bd"/>
</dbReference>
<dbReference type="CDD" id="cd18793">
    <property type="entry name" value="SF2_C_SNF"/>
    <property type="match status" value="1"/>
</dbReference>
<feature type="coiled-coil region" evidence="14">
    <location>
        <begin position="527"/>
        <end position="554"/>
    </location>
</feature>
<dbReference type="InterPro" id="IPR015174">
    <property type="entry name" value="MIF4G-like_typ-2"/>
</dbReference>
<name>A0A8S9IWV9_BRACR</name>
<evidence type="ECO:0000256" key="4">
    <source>
        <dbReference type="ARBA" id="ARBA00022664"/>
    </source>
</evidence>
<evidence type="ECO:0000256" key="11">
    <source>
        <dbReference type="ARBA" id="ARBA00023125"/>
    </source>
</evidence>
<keyword evidence="6" id="KW-0547">Nucleotide-binding</keyword>
<comment type="similarity">
    <text evidence="2">Belongs to the SNF2/RAD54 helicase family.</text>
</comment>
<feature type="region of interest" description="Disordered" evidence="15">
    <location>
        <begin position="853"/>
        <end position="873"/>
    </location>
</feature>
<keyword evidence="4" id="KW-0507">mRNA processing</keyword>
<evidence type="ECO:0000256" key="2">
    <source>
        <dbReference type="ARBA" id="ARBA00007025"/>
    </source>
</evidence>
<keyword evidence="7" id="KW-0378">Hydrolase</keyword>
<dbReference type="PROSITE" id="PS51194">
    <property type="entry name" value="HELICASE_CTER"/>
    <property type="match status" value="1"/>
</dbReference>
<feature type="region of interest" description="Disordered" evidence="15">
    <location>
        <begin position="1956"/>
        <end position="1995"/>
    </location>
</feature>
<dbReference type="SUPFAM" id="SSF54160">
    <property type="entry name" value="Chromo domain-like"/>
    <property type="match status" value="2"/>
</dbReference>
<dbReference type="CDD" id="cd18659">
    <property type="entry name" value="CD2_tandem"/>
    <property type="match status" value="1"/>
</dbReference>
<accession>A0A8S9IWV9</accession>
<dbReference type="Pfam" id="PF00271">
    <property type="entry name" value="Helicase_C"/>
    <property type="match status" value="1"/>
</dbReference>
<dbReference type="GO" id="GO:0005634">
    <property type="term" value="C:nucleus"/>
    <property type="evidence" value="ECO:0007669"/>
    <property type="project" value="UniProtKB-SubCell"/>
</dbReference>
<feature type="compositionally biased region" description="Basic and acidic residues" evidence="15">
    <location>
        <begin position="2413"/>
        <end position="2438"/>
    </location>
</feature>
<dbReference type="Pfam" id="PF02854">
    <property type="entry name" value="MIF4G"/>
    <property type="match status" value="1"/>
</dbReference>
<dbReference type="InterPro" id="IPR025260">
    <property type="entry name" value="CHD1-like_C"/>
</dbReference>
<keyword evidence="13" id="KW-0539">Nucleus</keyword>
<dbReference type="InterPro" id="IPR038718">
    <property type="entry name" value="SNF2-like_sf"/>
</dbReference>
<evidence type="ECO:0000256" key="15">
    <source>
        <dbReference type="SAM" id="MobiDB-lite"/>
    </source>
</evidence>
<feature type="region of interest" description="Disordered" evidence="15">
    <location>
        <begin position="2379"/>
        <end position="2471"/>
    </location>
</feature>
<comment type="caution">
    <text evidence="19">The sequence shown here is derived from an EMBL/GenBank/DDBJ whole genome shotgun (WGS) entry which is preliminary data.</text>
</comment>
<feature type="compositionally biased region" description="Basic residues" evidence="15">
    <location>
        <begin position="1066"/>
        <end position="1076"/>
    </location>
</feature>
<dbReference type="Pfam" id="PF00176">
    <property type="entry name" value="SNF2-rel_dom"/>
    <property type="match status" value="1"/>
</dbReference>
<feature type="compositionally biased region" description="Polar residues" evidence="15">
    <location>
        <begin position="1126"/>
        <end position="1139"/>
    </location>
</feature>
<dbReference type="GO" id="GO:0003677">
    <property type="term" value="F:DNA binding"/>
    <property type="evidence" value="ECO:0007669"/>
    <property type="project" value="UniProtKB-KW"/>
</dbReference>
<dbReference type="SMART" id="SM00490">
    <property type="entry name" value="HELICc"/>
    <property type="match status" value="1"/>
</dbReference>
<dbReference type="SUPFAM" id="SSF48371">
    <property type="entry name" value="ARM repeat"/>
    <property type="match status" value="3"/>
</dbReference>
<evidence type="ECO:0000256" key="5">
    <source>
        <dbReference type="ARBA" id="ARBA00022737"/>
    </source>
</evidence>
<dbReference type="FunFam" id="2.40.50.40:FF:000038">
    <property type="entry name" value="Chromo domain-containing protein 1"/>
    <property type="match status" value="1"/>
</dbReference>
<dbReference type="GO" id="GO:0016887">
    <property type="term" value="F:ATP hydrolysis activity"/>
    <property type="evidence" value="ECO:0007669"/>
    <property type="project" value="TreeGrafter"/>
</dbReference>
<evidence type="ECO:0000256" key="3">
    <source>
        <dbReference type="ARBA" id="ARBA00007413"/>
    </source>
</evidence>
<dbReference type="PROSITE" id="PS50013">
    <property type="entry name" value="CHROMO_2"/>
    <property type="match status" value="2"/>
</dbReference>
<dbReference type="GO" id="GO:0140658">
    <property type="term" value="F:ATP-dependent chromatin remodeler activity"/>
    <property type="evidence" value="ECO:0007669"/>
    <property type="project" value="TreeGrafter"/>
</dbReference>
<evidence type="ECO:0000256" key="7">
    <source>
        <dbReference type="ARBA" id="ARBA00022801"/>
    </source>
</evidence>
<feature type="region of interest" description="Disordered" evidence="15">
    <location>
        <begin position="887"/>
        <end position="924"/>
    </location>
</feature>
<evidence type="ECO:0000259" key="17">
    <source>
        <dbReference type="PROSITE" id="PS51192"/>
    </source>
</evidence>
<dbReference type="SMART" id="SM01176">
    <property type="entry name" value="DUF4208"/>
    <property type="match status" value="1"/>
</dbReference>
<feature type="compositionally biased region" description="Acidic residues" evidence="15">
    <location>
        <begin position="1039"/>
        <end position="1061"/>
    </location>
</feature>
<feature type="domain" description="Helicase C-terminal" evidence="18">
    <location>
        <begin position="1693"/>
        <end position="1842"/>
    </location>
</feature>
<dbReference type="PANTHER" id="PTHR45623">
    <property type="entry name" value="CHROMODOMAIN-HELICASE-DNA-BINDING PROTEIN 3-RELATED-RELATED"/>
    <property type="match status" value="1"/>
</dbReference>
<feature type="domain" description="Chromo" evidence="16">
    <location>
        <begin position="1296"/>
        <end position="1360"/>
    </location>
</feature>
<dbReference type="GO" id="GO:0042393">
    <property type="term" value="F:histone binding"/>
    <property type="evidence" value="ECO:0007669"/>
    <property type="project" value="TreeGrafter"/>
</dbReference>
<evidence type="ECO:0000256" key="8">
    <source>
        <dbReference type="ARBA" id="ARBA00022806"/>
    </source>
</evidence>
<feature type="compositionally biased region" description="Acidic residues" evidence="15">
    <location>
        <begin position="1002"/>
        <end position="1022"/>
    </location>
</feature>
<feature type="domain" description="Chromo" evidence="16">
    <location>
        <begin position="1183"/>
        <end position="1262"/>
    </location>
</feature>
<evidence type="ECO:0000259" key="18">
    <source>
        <dbReference type="PROSITE" id="PS51194"/>
    </source>
</evidence>
<evidence type="ECO:0000256" key="6">
    <source>
        <dbReference type="ARBA" id="ARBA00022741"/>
    </source>
</evidence>
<dbReference type="GO" id="GO:0005524">
    <property type="term" value="F:ATP binding"/>
    <property type="evidence" value="ECO:0007669"/>
    <property type="project" value="UniProtKB-KW"/>
</dbReference>
<dbReference type="Gene3D" id="1.25.40.180">
    <property type="match status" value="4"/>
</dbReference>
<dbReference type="SUPFAM" id="SSF52540">
    <property type="entry name" value="P-loop containing nucleoside triphosphate hydrolases"/>
    <property type="match status" value="2"/>
</dbReference>
<sequence length="2471" mass="280915">MQETCFGVIRREIERSGDQVSPFLLQCGEQLPHKIPLYGTLVALDSGNCNSIRILLRFMTSLLCSKVIQPASLIVVFQTLLSSAATTVDEEKGNPSWQAQAVFYFICILSSLPWGGAELAEQVPDEIERVLVGIPAYLSIRKHSSSSGLNIFYNGESENSLAEKDFVEDLWDRTQSLASNGWKLDSVSYGRDTIFSLVIMDLCKALPGAFPAVVAGAVRALFEKISDLDMESRTRLILWFSHHLSNFQFIWPWEEWAYVLDLPKWAPKRVFVQDVLQREVRLSHWDKIKQRVKRKQKNMNCQLNINVAQKQRVMAAQCHKTKPTTKPIQMVNRDKEAVAISATNRIQRGSSKSTERQTKTETCNLIAQRVKRKQKNMNCQLNINVAQKQRVMAAQCHKTKPTTKPIQMVNRDKEAVAISATNRIQRGSSKSTERQTKTETCNLIAQRKVKEKQSARDMMSWIEETIYPVHGFEVTLTVVAQTLLDIGSKSFTHLVTFLERYGQVFVKLCTDNDKQVMLLSQILGNALNKTYNRISDLRKEISSIKKNVLVAEKASANARVELEAAESKLLLVEGEPVLGDNPLKMKRLRTTVEKTGESLETKETLLNRALSETEVLLLQMFQSFSAVLKERLPEPTKARSLQDLNSTGAEDENSSAMEVDSENGNPKKGSENGERQQWCLSTLGCLTAFTRQYAKEIWPHMEKLESEVFSGDDVHPLFLQAIFSALQPLHPPQRKSSGISGAVYTLFSWSRRSLTIRSRLIKGVSSRDCIYLQSHTTGDSELFRNWLLSCEKNMAFFRNYSNDTVSPSALDDNQDAATFQSSSPLHQDMDATYTERGFDMNMDIQYQCEAEPGSSIGQQNQTGAAVPSGRRTGVSGKWGSTFWKDCQPMGQRDGSGSAKHSLSGYKHSEDYLSNGEKLDSENENDEDIAMNKQQSGQADIPAEEMLSDEYYEQDEDNQSDHVQYKAFGDPINSRSLPKTGASIHSKSRTSRAIQKNIHYGDADIDFEEEEDEDDPEDADFEPYDAASGGDASKKHDQDWDVSDEDPDSDDDFDLPDSEDDYDTKKPKARQQGKGFRKLSSGLDRKSAQASSRQKRKPSYQEDFSEDDSDNEIDEGFKSMPRRGTTLGKNNGRSTNNIGQSSEVRSSTRSVRKVSYVESEDSEEIDDGRNRKTQKDDIEEEDCDAIEKVLWHQPKGMSGDAHTNKKLTVPVLLSQLFDTQPDWNEMEFLIKWKGQSHLHCQWKSLSDLQNLSGFKKVLNYTKKVTEEIRYRTALSREEIEVSDVSKEMDLDIIKQNCQVERIIADRISKDDLGDVVPEYLVKWQGLSYAEATWEKDVDIAFAQAAIDEYKAREVSIAVQGKMVEQQRTKGKASLRKLEEQPEWLSGGTLRDYQLQGLNFLVNSWLNDTNVILADEMGLGKTVQSVSMLGFLQNTQQIPGPFLVVVPLSTLANWAKEFRKWLPDMNIIVYVGTRASREVCQQYEFYNEKNVGRPIKFNALLTTYEVVLKDKAVLSKIKWIYLMVDEAHRLKNSEAQLYTALLEFSTKNKLLITGTPLQNSVEELWALLHFLDPAKFKNKDEFVQNYKNLSSFNESELANLHLELRPHILRRVIKDVEKSLPPKIERILRVEMSPLQKQYYKWILERNFHDLNKGVRGNQVSLLNIVVELKKCCNHPFLFESADHGYGGDINDNTKLDKIILSSGKLVILDKLLMVRMLDILAEYLSLRGFQFQRLDGSTKAELRQQAMDHFNAPASDDFCFLLSTRAGGLGINLATADTVVIFDSDWNPQNDLQAMSRAHRIGQQEVVNIYRFVTSKSVEEEILERAKRKMVLDHLVIQKLNAEGRLEKRETKKGANFDKNELSAILRFGAEELFKEDKNDEESKKRLLSMDIDEILERAEQVEEKDAGESEHELLGAFKASSYVANFCNAEDDGSFWSRWIKPESVVTADEALAPRAARNTKSYVDHDRSQPDRTSKRKKKGSEPPDRSQKRRKTEYFVPSTPILEGTTAQVRGWSYGNLPKRDAQRFYRTVMKFGNHNQIACIAEEVGGVVEAAPEEAQVELFDALIDGCRESVETEDFESKGPVLDFFGVPVKANELLKRVEGLQLLSKRISRYDDPITQFRVLSYLKPSNWSKGCGWNQIDDARLLLGILYHGFGNWEKIRLDESLGLTKKIAPVELQHHETFLPRAPNLKERATALLEMELSAAGGKNTNAKASRKNSKKVVINQLKAPARDRKGKSGPANLITTKDVGPRRTQKAEPLLVKEEGEMSDDEEVYEQFKEQKWMEWCEDVLAGEIKTLERLQRLQTISADLPKEKVLFKIRRYLQILGRRIDEVVLEHEEDSYKQDRMTMRLWNYVSTFSNLSGDRLNQIYSKLKQEREEEEGVGPSHLNGSTAGRRQQRFKTPGPPQVHKGIDTAKFEAWKRRKRTENNDVHQSERPLISNNSNSLGILGPAPSDRSHRARQAGFPPR</sequence>
<evidence type="ECO:0000256" key="10">
    <source>
        <dbReference type="ARBA" id="ARBA00022853"/>
    </source>
</evidence>
<keyword evidence="11" id="KW-0238">DNA-binding</keyword>
<dbReference type="InterPro" id="IPR000953">
    <property type="entry name" value="Chromo/chromo_shadow_dom"/>
</dbReference>
<dbReference type="SMART" id="SM00487">
    <property type="entry name" value="DEXDc"/>
    <property type="match status" value="1"/>
</dbReference>
<dbReference type="InterPro" id="IPR016024">
    <property type="entry name" value="ARM-type_fold"/>
</dbReference>
<dbReference type="GO" id="GO:0034728">
    <property type="term" value="P:nucleosome organization"/>
    <property type="evidence" value="ECO:0007669"/>
    <property type="project" value="TreeGrafter"/>
</dbReference>
<evidence type="ECO:0008006" key="20">
    <source>
        <dbReference type="Google" id="ProtNLM"/>
    </source>
</evidence>
<dbReference type="InterPro" id="IPR000330">
    <property type="entry name" value="SNF2_N"/>
</dbReference>
<dbReference type="InterPro" id="IPR015172">
    <property type="entry name" value="MIF4G-like_typ-1"/>
</dbReference>
<dbReference type="GO" id="GO:0008380">
    <property type="term" value="P:RNA splicing"/>
    <property type="evidence" value="ECO:0007669"/>
    <property type="project" value="UniProtKB-KW"/>
</dbReference>
<dbReference type="Pfam" id="PF09088">
    <property type="entry name" value="MIF4G_like"/>
    <property type="match status" value="1"/>
</dbReference>
<dbReference type="Gene3D" id="2.40.50.40">
    <property type="match status" value="2"/>
</dbReference>
<feature type="compositionally biased region" description="Acidic residues" evidence="15">
    <location>
        <begin position="1102"/>
        <end position="1113"/>
    </location>
</feature>
<evidence type="ECO:0000256" key="9">
    <source>
        <dbReference type="ARBA" id="ARBA00022840"/>
    </source>
</evidence>
<dbReference type="SMART" id="SM00298">
    <property type="entry name" value="CHROMO"/>
    <property type="match status" value="2"/>
</dbReference>
<dbReference type="PROSITE" id="PS51192">
    <property type="entry name" value="HELICASE_ATP_BIND_1"/>
    <property type="match status" value="1"/>
</dbReference>
<keyword evidence="9" id="KW-0067">ATP-binding</keyword>
<comment type="similarity">
    <text evidence="3">Belongs to the NCBP1 family.</text>
</comment>
<dbReference type="Gene3D" id="3.40.50.300">
    <property type="entry name" value="P-loop containing nucleotide triphosphate hydrolases"/>
    <property type="match status" value="1"/>
</dbReference>
<feature type="compositionally biased region" description="Basic and acidic residues" evidence="15">
    <location>
        <begin position="1166"/>
        <end position="1175"/>
    </location>
</feature>
<dbReference type="GO" id="GO:0000785">
    <property type="term" value="C:chromatin"/>
    <property type="evidence" value="ECO:0007669"/>
    <property type="project" value="TreeGrafter"/>
</dbReference>
<dbReference type="FunFam" id="2.40.50.40:FF:000032">
    <property type="entry name" value="protein CHROMATIN REMODELING 5 isoform X2"/>
    <property type="match status" value="1"/>
</dbReference>
<dbReference type="InterPro" id="IPR027417">
    <property type="entry name" value="P-loop_NTPase"/>
</dbReference>
<evidence type="ECO:0000256" key="13">
    <source>
        <dbReference type="ARBA" id="ARBA00023242"/>
    </source>
</evidence>
<keyword evidence="5" id="KW-0677">Repeat</keyword>
<dbReference type="InterPro" id="IPR049730">
    <property type="entry name" value="SNF2/RAD54-like_C"/>
</dbReference>
<feature type="compositionally biased region" description="Basic and acidic residues" evidence="15">
    <location>
        <begin position="1963"/>
        <end position="1974"/>
    </location>
</feature>
<keyword evidence="12" id="KW-0508">mRNA splicing</keyword>
<dbReference type="Pfam" id="PF23588">
    <property type="entry name" value="HTH_CHD1_Hrp3"/>
    <property type="match status" value="1"/>
</dbReference>
<keyword evidence="10" id="KW-0156">Chromatin regulator</keyword>
<dbReference type="FunFam" id="3.40.50.10810:FF:000005">
    <property type="entry name" value="Photoperiod-independent early flowering 1"/>
    <property type="match status" value="1"/>
</dbReference>
<feature type="domain" description="Helicase ATP-binding" evidence="17">
    <location>
        <begin position="1400"/>
        <end position="1572"/>
    </location>
</feature>
<comment type="subcellular location">
    <subcellularLocation>
        <location evidence="1">Nucleus</location>
    </subcellularLocation>
</comment>
<dbReference type="Gene3D" id="1.10.10.60">
    <property type="entry name" value="Homeodomain-like"/>
    <property type="match status" value="1"/>
</dbReference>
<dbReference type="Gene3D" id="3.40.50.10810">
    <property type="entry name" value="Tandem AAA-ATPase domain"/>
    <property type="match status" value="1"/>
</dbReference>
<evidence type="ECO:0000256" key="1">
    <source>
        <dbReference type="ARBA" id="ARBA00004123"/>
    </source>
</evidence>
<feature type="region of interest" description="Disordered" evidence="15">
    <location>
        <begin position="636"/>
        <end position="673"/>
    </location>
</feature>
<dbReference type="GO" id="GO:0003682">
    <property type="term" value="F:chromatin binding"/>
    <property type="evidence" value="ECO:0007669"/>
    <property type="project" value="TreeGrafter"/>
</dbReference>
<dbReference type="InterPro" id="IPR001650">
    <property type="entry name" value="Helicase_C-like"/>
</dbReference>
<dbReference type="InterPro" id="IPR016197">
    <property type="entry name" value="Chromo-like_dom_sf"/>
</dbReference>
<reference evidence="19" key="1">
    <citation type="submission" date="2019-12" db="EMBL/GenBank/DDBJ databases">
        <title>Genome sequencing and annotation of Brassica cretica.</title>
        <authorList>
            <person name="Studholme D.J."/>
            <person name="Sarris P.F."/>
        </authorList>
    </citation>
    <scope>NUCLEOTIDE SEQUENCE</scope>
    <source>
        <strain evidence="19">PFS-102/07</strain>
        <tissue evidence="19">Leaf</tissue>
    </source>
</reference>
<proteinExistence type="inferred from homology"/>
<dbReference type="EMBL" id="QGKY02001015">
    <property type="protein sequence ID" value="KAF2573337.1"/>
    <property type="molecule type" value="Genomic_DNA"/>
</dbReference>
<dbReference type="Pfam" id="PF00385">
    <property type="entry name" value="Chromo"/>
    <property type="match status" value="1"/>
</dbReference>
<dbReference type="InterPro" id="IPR003890">
    <property type="entry name" value="MIF4G-like_typ-3"/>
</dbReference>
<dbReference type="GO" id="GO:0006397">
    <property type="term" value="P:mRNA processing"/>
    <property type="evidence" value="ECO:0007669"/>
    <property type="project" value="UniProtKB-KW"/>
</dbReference>
<dbReference type="Pfam" id="PF09090">
    <property type="entry name" value="MIF4G_like_2"/>
    <property type="match status" value="1"/>
</dbReference>
<keyword evidence="14" id="KW-0175">Coiled coil</keyword>
<dbReference type="PANTHER" id="PTHR45623:SF14">
    <property type="entry name" value="CHROMODOMAIN-HELICASE-DNA-BINDING PROTEIN 1"/>
    <property type="match status" value="1"/>
</dbReference>
<feature type="region of interest" description="Disordered" evidence="15">
    <location>
        <begin position="968"/>
        <end position="1178"/>
    </location>
</feature>
<organism evidence="19">
    <name type="scientific">Brassica cretica</name>
    <name type="common">Mustard</name>
    <dbReference type="NCBI Taxonomy" id="69181"/>
    <lineage>
        <taxon>Eukaryota</taxon>
        <taxon>Viridiplantae</taxon>
        <taxon>Streptophyta</taxon>
        <taxon>Embryophyta</taxon>
        <taxon>Tracheophyta</taxon>
        <taxon>Spermatophyta</taxon>
        <taxon>Magnoliopsida</taxon>
        <taxon>eudicotyledons</taxon>
        <taxon>Gunneridae</taxon>
        <taxon>Pentapetalae</taxon>
        <taxon>rosids</taxon>
        <taxon>malvids</taxon>
        <taxon>Brassicales</taxon>
        <taxon>Brassicaceae</taxon>
        <taxon>Brassiceae</taxon>
        <taxon>Brassica</taxon>
    </lineage>
</organism>
<gene>
    <name evidence="19" type="ORF">F2Q70_00000849</name>
</gene>
<protein>
    <recommendedName>
        <fullName evidence="20">Protein CHROMATIN REMODELING 5</fullName>
    </recommendedName>
</protein>
<dbReference type="GO" id="GO:0003723">
    <property type="term" value="F:RNA binding"/>
    <property type="evidence" value="ECO:0007669"/>
    <property type="project" value="InterPro"/>
</dbReference>
<evidence type="ECO:0000259" key="16">
    <source>
        <dbReference type="PROSITE" id="PS50013"/>
    </source>
</evidence>
<dbReference type="CDD" id="cd18660">
    <property type="entry name" value="CD1_tandem"/>
    <property type="match status" value="1"/>
</dbReference>
<evidence type="ECO:0000313" key="19">
    <source>
        <dbReference type="EMBL" id="KAF2573337.1"/>
    </source>
</evidence>
<dbReference type="GO" id="GO:0004386">
    <property type="term" value="F:helicase activity"/>
    <property type="evidence" value="ECO:0007669"/>
    <property type="project" value="UniProtKB-KW"/>
</dbReference>
<dbReference type="InterPro" id="IPR056302">
    <property type="entry name" value="CHD1-2/Hrp3_HTH"/>
</dbReference>
<evidence type="ECO:0000256" key="14">
    <source>
        <dbReference type="SAM" id="Coils"/>
    </source>
</evidence>
<dbReference type="Pfam" id="PF13907">
    <property type="entry name" value="CHD1-like_C"/>
    <property type="match status" value="1"/>
</dbReference>
<keyword evidence="8" id="KW-0347">Helicase</keyword>